<feature type="domain" description="Bacterial Ig" evidence="2">
    <location>
        <begin position="283"/>
        <end position="356"/>
    </location>
</feature>
<sequence>MKNKKALKMIVTATVAANVLASTFITAAPGMAFAAENSEQGTSIGTKAETKLTGETRAVLNNLVVNPQFNGMTGWQYGTNLPAATTFTPGKDGSLSITTQSSPGQNTAPYVIQQIPTIVGHKYRVTATLTDIASSNHFALRFADEVAKLGEPNSGGWFTITGTNEVSFEATADSSAELLCLDLLNRNMGGTFKFSNVSIVDLTAVKTTINAISTDSTVATGEGQPGETVTIKNGTTTIKTGTVDANGDYSVTIPKQAYGSIIAATVASSAATTVVAQGAIAPTTINSLTSDHTNVSGKGEPGATVVIKNGSTQVASGIVAANGTYAITIPKQAYGSTVTATVTLNGKTSSASTVVTQETLIQTTINAITTQQTNVSGTGEPGAAIIIKNDATMLAVGIVPANGQYNFVISKQAANSTVVATVMKNDQISSASTVVVKNAPSTPVLDTVTDKSTKATGTGDPGNTITIKIKDGDVTLTYIGLVDDFGEFSIPIDTPNAGATVDAIAKDQDNILSEKVTQTVIDVTAPNAPTVEGLNDTSTKITGKGEANAVVTVTLASGGTIIGETDANGNFSITIPKQAIGKQVSVAITDVAGNTSTTTVVTVEAAILANPTVNRVSNQDTKITGTGVAGATVTVNVDGKNYTGTVDTNGNYEIAVPKLAAGLEASVQQTKDGKTSGVVKTIVQDDRIPSAPQANTVSDTDTKATGTGTAGDTITIKLPSGGSVTGIVAPNGTWSITIPKQAAGAKLEVTATSPQGKASPATTITVEQQAQSGSLTANDFTVSGDKYITGTYSGDVAKISMFQNGTEFKGAAMKDGEFSFYAADKKIKKTDGNHHGCHTIKTVNEL</sequence>
<feature type="domain" description="Bacterial Ig" evidence="2">
    <location>
        <begin position="525"/>
        <end position="604"/>
    </location>
</feature>
<evidence type="ECO:0000313" key="5">
    <source>
        <dbReference type="Proteomes" id="UP000019253"/>
    </source>
</evidence>
<feature type="domain" description="Bacterial Ig" evidence="2">
    <location>
        <begin position="364"/>
        <end position="432"/>
    </location>
</feature>
<dbReference type="Gene3D" id="2.60.40.10">
    <property type="entry name" value="Immunoglobulins"/>
    <property type="match status" value="6"/>
</dbReference>
<protein>
    <recommendedName>
        <fullName evidence="6">Modifier protein of major autolysin LytC</fullName>
    </recommendedName>
</protein>
<feature type="domain" description="Bacterial Ig" evidence="2">
    <location>
        <begin position="439"/>
        <end position="522"/>
    </location>
</feature>
<dbReference type="Proteomes" id="UP000019253">
    <property type="component" value="Unassembled WGS sequence"/>
</dbReference>
<gene>
    <name evidence="4" type="ORF">PGRAN_11506</name>
</gene>
<dbReference type="STRING" id="1265819.PGRAN_11506"/>
<feature type="domain" description="Bacterial Ig" evidence="3">
    <location>
        <begin position="773"/>
        <end position="831"/>
    </location>
</feature>
<dbReference type="Pfam" id="PF20622">
    <property type="entry name" value="Big_15"/>
    <property type="match status" value="1"/>
</dbReference>
<feature type="domain" description="Bacterial Ig" evidence="2">
    <location>
        <begin position="689"/>
        <end position="767"/>
    </location>
</feature>
<reference evidence="4 5" key="1">
    <citation type="journal article" date="2014" name="Int. J. Syst. Evol. Microbiol.">
        <title>Listeria floridensis sp. nov., Listeria aquatica sp. nov., Listeria cornellensis sp. nov., Listeria riparia sp. nov. and Listeria grandensis sp. nov., from agricultural and natural environments.</title>
        <authorList>
            <person name="den Bakker H.C."/>
            <person name="Warchocki S."/>
            <person name="Wright E.M."/>
            <person name="Allred A.F."/>
            <person name="Ahlstrom C."/>
            <person name="Manuel C.S."/>
            <person name="Stasiewicz M.J."/>
            <person name="Burrell A."/>
            <person name="Roof S."/>
            <person name="Strawn L."/>
            <person name="Fortes E.D."/>
            <person name="Nightingale K.K."/>
            <person name="Kephart D."/>
            <person name="Wiedmann M."/>
        </authorList>
    </citation>
    <scope>NUCLEOTIDE SEQUENCE [LARGE SCALE GENOMIC DNA]</scope>
    <source>
        <strain evidence="5">FSL F6-971</strain>
    </source>
</reference>
<dbReference type="AlphaFoldDB" id="W7BRF5"/>
<feature type="signal peptide" evidence="1">
    <location>
        <begin position="1"/>
        <end position="27"/>
    </location>
</feature>
<proteinExistence type="predicted"/>
<evidence type="ECO:0000259" key="2">
    <source>
        <dbReference type="Pfam" id="PF17936"/>
    </source>
</evidence>
<dbReference type="NCBIfam" id="NF033510">
    <property type="entry name" value="Ca_tandemer"/>
    <property type="match status" value="3"/>
</dbReference>
<comment type="caution">
    <text evidence="4">The sequence shown here is derived from an EMBL/GenBank/DDBJ whole genome shotgun (WGS) entry which is preliminary data.</text>
</comment>
<evidence type="ECO:0000259" key="3">
    <source>
        <dbReference type="Pfam" id="PF20622"/>
    </source>
</evidence>
<keyword evidence="5" id="KW-1185">Reference proteome</keyword>
<evidence type="ECO:0000256" key="1">
    <source>
        <dbReference type="SAM" id="SignalP"/>
    </source>
</evidence>
<accession>W7BRF5</accession>
<feature type="chain" id="PRO_5039199626" description="Modifier protein of major autolysin LytC" evidence="1">
    <location>
        <begin position="28"/>
        <end position="846"/>
    </location>
</feature>
<feature type="domain" description="Bacterial Ig" evidence="2">
    <location>
        <begin position="610"/>
        <end position="685"/>
    </location>
</feature>
<dbReference type="InterPro" id="IPR013783">
    <property type="entry name" value="Ig-like_fold"/>
</dbReference>
<feature type="non-terminal residue" evidence="4">
    <location>
        <position position="846"/>
    </location>
</feature>
<dbReference type="InterPro" id="IPR041498">
    <property type="entry name" value="Big_6"/>
</dbReference>
<dbReference type="InterPro" id="IPR046746">
    <property type="entry name" value="Big_15"/>
</dbReference>
<dbReference type="Pfam" id="PF17936">
    <property type="entry name" value="Big_6"/>
    <property type="match status" value="7"/>
</dbReference>
<evidence type="ECO:0000313" key="4">
    <source>
        <dbReference type="EMBL" id="EUJ22833.1"/>
    </source>
</evidence>
<organism evidence="4 5">
    <name type="scientific">Listeria grandensis FSL F6-0971</name>
    <dbReference type="NCBI Taxonomy" id="1265819"/>
    <lineage>
        <taxon>Bacteria</taxon>
        <taxon>Bacillati</taxon>
        <taxon>Bacillota</taxon>
        <taxon>Bacilli</taxon>
        <taxon>Bacillales</taxon>
        <taxon>Listeriaceae</taxon>
        <taxon>Listeria</taxon>
    </lineage>
</organism>
<feature type="domain" description="Bacterial Ig" evidence="2">
    <location>
        <begin position="208"/>
        <end position="271"/>
    </location>
</feature>
<name>W7BRF5_9LIST</name>
<evidence type="ECO:0008006" key="6">
    <source>
        <dbReference type="Google" id="ProtNLM"/>
    </source>
</evidence>
<dbReference type="EMBL" id="AODD01000016">
    <property type="protein sequence ID" value="EUJ22833.1"/>
    <property type="molecule type" value="Genomic_DNA"/>
</dbReference>
<keyword evidence="1" id="KW-0732">Signal</keyword>
<dbReference type="RefSeq" id="WP_036067059.1">
    <property type="nucleotide sequence ID" value="NZ_AODD01000016.1"/>
</dbReference>